<protein>
    <submittedName>
        <fullName evidence="1">Uncharacterized protein</fullName>
    </submittedName>
</protein>
<organism evidence="1 2">
    <name type="scientific">Trinickia symbiotica</name>
    <dbReference type="NCBI Taxonomy" id="863227"/>
    <lineage>
        <taxon>Bacteria</taxon>
        <taxon>Pseudomonadati</taxon>
        <taxon>Pseudomonadota</taxon>
        <taxon>Betaproteobacteria</taxon>
        <taxon>Burkholderiales</taxon>
        <taxon>Burkholderiaceae</taxon>
        <taxon>Trinickia</taxon>
    </lineage>
</organism>
<dbReference type="EMBL" id="PYUC01000008">
    <property type="protein sequence ID" value="PTB19546.1"/>
    <property type="molecule type" value="Genomic_DNA"/>
</dbReference>
<proteinExistence type="predicted"/>
<sequence>MADTLSYASVDGVMLDGLCFCYRVYAMFNALSMQPDFQTRLRRRPTKFEKRLIEELVPIARYVQLNYTRGVNISLCWGSGSQLGEATIRRSGLAVQWGERRAEGMLEVTQAAHKRDYLLRELLDTQGHSFAPDGISVEGKAHQRNRIVTSEAYAYGSNEATVKQTAIVLDAIKAKAAKPYPDDATLIVQVTLTGVFMPDEWSELVRGVRDNLPEHRFDEIWLLDASDRYYSRIPSLP</sequence>
<evidence type="ECO:0000313" key="2">
    <source>
        <dbReference type="Proteomes" id="UP000240638"/>
    </source>
</evidence>
<name>A0A2T3XSP1_9BURK</name>
<reference evidence="1 2" key="1">
    <citation type="submission" date="2018-03" db="EMBL/GenBank/DDBJ databases">
        <title>Whole genome analyses suggest that Burkholderia sensu lato contains two further novel genera in the rhizoxinica-symbiotica group Mycetohabitans gen. nov., and Trinickia gen. nov.: implications for the evolution of diazotrophy and nodulation in the Burkholderiaceae.</title>
        <authorList>
            <person name="Estrada De Los Santos P."/>
            <person name="Palmer M."/>
            <person name="Chavez-Ramirez B."/>
            <person name="Steenkamp E.T."/>
            <person name="Hirsch A.M."/>
            <person name="Manyaka P."/>
            <person name="Maluk M."/>
            <person name="Lafos M."/>
            <person name="Crook M."/>
            <person name="Gross E."/>
            <person name="Simon M.F."/>
            <person name="Bueno Dos Reis Junior F."/>
            <person name="Poole P.S."/>
            <person name="Venter S.N."/>
            <person name="James E.K."/>
        </authorList>
    </citation>
    <scope>NUCLEOTIDE SEQUENCE [LARGE SCALE GENOMIC DNA]</scope>
    <source>
        <strain evidence="1 2">JPY-366</strain>
    </source>
</reference>
<evidence type="ECO:0000313" key="1">
    <source>
        <dbReference type="EMBL" id="PTB19546.1"/>
    </source>
</evidence>
<accession>A0A2T3XSP1</accession>
<dbReference type="RefSeq" id="WP_107151956.1">
    <property type="nucleotide sequence ID" value="NZ_PYUC01000008.1"/>
</dbReference>
<comment type="caution">
    <text evidence="1">The sequence shown here is derived from an EMBL/GenBank/DDBJ whole genome shotgun (WGS) entry which is preliminary data.</text>
</comment>
<dbReference type="AlphaFoldDB" id="A0A2T3XSP1"/>
<gene>
    <name evidence="1" type="ORF">C9I57_17860</name>
</gene>
<dbReference type="Proteomes" id="UP000240638">
    <property type="component" value="Unassembled WGS sequence"/>
</dbReference>